<reference evidence="2 3" key="1">
    <citation type="submission" date="2019-01" db="EMBL/GenBank/DDBJ databases">
        <authorList>
            <person name="Ferrante I. M."/>
        </authorList>
    </citation>
    <scope>NUCLEOTIDE SEQUENCE [LARGE SCALE GENOMIC DNA]</scope>
    <source>
        <strain evidence="2 3">B856</strain>
    </source>
</reference>
<feature type="compositionally biased region" description="Low complexity" evidence="1">
    <location>
        <begin position="494"/>
        <end position="515"/>
    </location>
</feature>
<dbReference type="EMBL" id="CAACVS010000261">
    <property type="protein sequence ID" value="VEU40158.1"/>
    <property type="molecule type" value="Genomic_DNA"/>
</dbReference>
<evidence type="ECO:0000313" key="2">
    <source>
        <dbReference type="EMBL" id="VEU40158.1"/>
    </source>
</evidence>
<gene>
    <name evidence="2" type="ORF">PSNMU_V1.4_AUG-EV-PASAV3_0070360</name>
</gene>
<protein>
    <recommendedName>
        <fullName evidence="4">C2 domain-containing protein</fullName>
    </recommendedName>
</protein>
<feature type="region of interest" description="Disordered" evidence="1">
    <location>
        <begin position="490"/>
        <end position="515"/>
    </location>
</feature>
<dbReference type="Proteomes" id="UP000291116">
    <property type="component" value="Unassembled WGS sequence"/>
</dbReference>
<feature type="region of interest" description="Disordered" evidence="1">
    <location>
        <begin position="235"/>
        <end position="309"/>
    </location>
</feature>
<dbReference type="AlphaFoldDB" id="A0A448ZDN9"/>
<accession>A0A448ZDN9</accession>
<organism evidence="2 3">
    <name type="scientific">Pseudo-nitzschia multistriata</name>
    <dbReference type="NCBI Taxonomy" id="183589"/>
    <lineage>
        <taxon>Eukaryota</taxon>
        <taxon>Sar</taxon>
        <taxon>Stramenopiles</taxon>
        <taxon>Ochrophyta</taxon>
        <taxon>Bacillariophyta</taxon>
        <taxon>Bacillariophyceae</taxon>
        <taxon>Bacillariophycidae</taxon>
        <taxon>Bacillariales</taxon>
        <taxon>Bacillariaceae</taxon>
        <taxon>Pseudo-nitzschia</taxon>
    </lineage>
</organism>
<evidence type="ECO:0000256" key="1">
    <source>
        <dbReference type="SAM" id="MobiDB-lite"/>
    </source>
</evidence>
<evidence type="ECO:0000313" key="3">
    <source>
        <dbReference type="Proteomes" id="UP000291116"/>
    </source>
</evidence>
<sequence length="515" mass="54595">MGYPASASTSTYEFARARESSGANPDQIHYDPEAAFRNQDYRRVFHQDGTIGTFSVRLLEASGLSRRYWSALALGPMKHLGLSKAHGGVSSYVSLCLDAHAREPPPLRASGGGADRKMPAFPPAEGAPHHLADTTEAALRQTRFSSFVSPVVPNNNDPVWNNCVFEIPLQKGALGDGQPVRISLRVDEDATAIENMIAIPGIGIAPGPRDRLLGVGGLDVTALCLGQNPATGRPATGVVDAWIPIKHPDDDGEEFGEEERDDDDDAASQQARSEEELLRRKQDSVYGGPGGEAKPAAAATSGEGTVLRKRSGGRVRVLVTYQPHGMDPQKHDVVALEAFARQNPSTATCGSVLPPLLPMVVAETEGPWLLVRYRFPPAEKGTPFGPERDHRCEARGLARVHRNAVFVIERKTLADGALGLALAPAELVLSTPLGRGATEALGPALVAGRKLLEPALLSSRLLWMAVRTTAKATATGVSAAGSAFVREGATSLTSDGPRSGGRRASGSEAGRVRYV</sequence>
<name>A0A448ZDN9_9STRA</name>
<evidence type="ECO:0008006" key="4">
    <source>
        <dbReference type="Google" id="ProtNLM"/>
    </source>
</evidence>
<proteinExistence type="predicted"/>
<feature type="compositionally biased region" description="Acidic residues" evidence="1">
    <location>
        <begin position="250"/>
        <end position="266"/>
    </location>
</feature>
<dbReference type="OrthoDB" id="73919at2759"/>
<feature type="compositionally biased region" description="Low complexity" evidence="1">
    <location>
        <begin position="292"/>
        <end position="304"/>
    </location>
</feature>
<feature type="compositionally biased region" description="Basic and acidic residues" evidence="1">
    <location>
        <begin position="272"/>
        <end position="283"/>
    </location>
</feature>
<keyword evidence="3" id="KW-1185">Reference proteome</keyword>